<protein>
    <submittedName>
        <fullName evidence="1">Uncharacterized protein</fullName>
    </submittedName>
</protein>
<proteinExistence type="predicted"/>
<evidence type="ECO:0000313" key="2">
    <source>
        <dbReference type="Proteomes" id="UP000499080"/>
    </source>
</evidence>
<dbReference type="EMBL" id="BGPR01013318">
    <property type="protein sequence ID" value="GBN60118.1"/>
    <property type="molecule type" value="Genomic_DNA"/>
</dbReference>
<name>A0A4Y2Q7I0_ARAVE</name>
<gene>
    <name evidence="1" type="ORF">AVEN_193035_1</name>
</gene>
<organism evidence="1 2">
    <name type="scientific">Araneus ventricosus</name>
    <name type="common">Orbweaver spider</name>
    <name type="synonym">Epeira ventricosa</name>
    <dbReference type="NCBI Taxonomy" id="182803"/>
    <lineage>
        <taxon>Eukaryota</taxon>
        <taxon>Metazoa</taxon>
        <taxon>Ecdysozoa</taxon>
        <taxon>Arthropoda</taxon>
        <taxon>Chelicerata</taxon>
        <taxon>Arachnida</taxon>
        <taxon>Araneae</taxon>
        <taxon>Araneomorphae</taxon>
        <taxon>Entelegynae</taxon>
        <taxon>Araneoidea</taxon>
        <taxon>Araneidae</taxon>
        <taxon>Araneus</taxon>
    </lineage>
</organism>
<dbReference type="AlphaFoldDB" id="A0A4Y2Q7I0"/>
<reference evidence="1 2" key="1">
    <citation type="journal article" date="2019" name="Sci. Rep.">
        <title>Orb-weaving spider Araneus ventricosus genome elucidates the spidroin gene catalogue.</title>
        <authorList>
            <person name="Kono N."/>
            <person name="Nakamura H."/>
            <person name="Ohtoshi R."/>
            <person name="Moran D.A.P."/>
            <person name="Shinohara A."/>
            <person name="Yoshida Y."/>
            <person name="Fujiwara M."/>
            <person name="Mori M."/>
            <person name="Tomita M."/>
            <person name="Arakawa K."/>
        </authorList>
    </citation>
    <scope>NUCLEOTIDE SEQUENCE [LARGE SCALE GENOMIC DNA]</scope>
</reference>
<dbReference type="Proteomes" id="UP000499080">
    <property type="component" value="Unassembled WGS sequence"/>
</dbReference>
<evidence type="ECO:0000313" key="1">
    <source>
        <dbReference type="EMBL" id="GBN60118.1"/>
    </source>
</evidence>
<comment type="caution">
    <text evidence="1">The sequence shown here is derived from an EMBL/GenBank/DDBJ whole genome shotgun (WGS) entry which is preliminary data.</text>
</comment>
<sequence length="119" mass="13855">MYLQTVRTNHPYKTTIVQNQLTAKSMVRTQTVRRKWLNSLAKFSSSSHRRPRKRLLYQSRTATELDRDKNVFEEPCPYMGLFISSKKYLEGDMTLLHRLLVSCGNLSLLKCNVVAEGME</sequence>
<accession>A0A4Y2Q7I0</accession>
<keyword evidence="2" id="KW-1185">Reference proteome</keyword>